<organism evidence="1 2">
    <name type="scientific">Camellia lanceoleosa</name>
    <dbReference type="NCBI Taxonomy" id="1840588"/>
    <lineage>
        <taxon>Eukaryota</taxon>
        <taxon>Viridiplantae</taxon>
        <taxon>Streptophyta</taxon>
        <taxon>Embryophyta</taxon>
        <taxon>Tracheophyta</taxon>
        <taxon>Spermatophyta</taxon>
        <taxon>Magnoliopsida</taxon>
        <taxon>eudicotyledons</taxon>
        <taxon>Gunneridae</taxon>
        <taxon>Pentapetalae</taxon>
        <taxon>asterids</taxon>
        <taxon>Ericales</taxon>
        <taxon>Theaceae</taxon>
        <taxon>Camellia</taxon>
    </lineage>
</organism>
<comment type="caution">
    <text evidence="1">The sequence shown here is derived from an EMBL/GenBank/DDBJ whole genome shotgun (WGS) entry which is preliminary data.</text>
</comment>
<dbReference type="EMBL" id="CM045762">
    <property type="protein sequence ID" value="KAI8011013.1"/>
    <property type="molecule type" value="Genomic_DNA"/>
</dbReference>
<accession>A0ACC0HBN7</accession>
<sequence>MDRALGRAGGPGPSFELRSGLGGPGHFFSIIFNFFYQNFIIFHKKIHCASGGLGLGPSLKWALSGPMGRAGLQSDGLGPNLGSRTCSGPDPNELAPGRGRVSGSPRAAGQFYIPINVYVNMSM</sequence>
<protein>
    <submittedName>
        <fullName evidence="1">Uncharacterized protein</fullName>
    </submittedName>
</protein>
<evidence type="ECO:0000313" key="1">
    <source>
        <dbReference type="EMBL" id="KAI8011013.1"/>
    </source>
</evidence>
<name>A0ACC0HBN7_9ERIC</name>
<evidence type="ECO:0000313" key="2">
    <source>
        <dbReference type="Proteomes" id="UP001060215"/>
    </source>
</evidence>
<reference evidence="1 2" key="1">
    <citation type="journal article" date="2022" name="Plant J.">
        <title>Chromosome-level genome of Camellia lanceoleosa provides a valuable resource for understanding genome evolution and self-incompatibility.</title>
        <authorList>
            <person name="Gong W."/>
            <person name="Xiao S."/>
            <person name="Wang L."/>
            <person name="Liao Z."/>
            <person name="Chang Y."/>
            <person name="Mo W."/>
            <person name="Hu G."/>
            <person name="Li W."/>
            <person name="Zhao G."/>
            <person name="Zhu H."/>
            <person name="Hu X."/>
            <person name="Ji K."/>
            <person name="Xiang X."/>
            <person name="Song Q."/>
            <person name="Yuan D."/>
            <person name="Jin S."/>
            <person name="Zhang L."/>
        </authorList>
    </citation>
    <scope>NUCLEOTIDE SEQUENCE [LARGE SCALE GENOMIC DNA]</scope>
    <source>
        <strain evidence="1">SQ_2022a</strain>
    </source>
</reference>
<dbReference type="Proteomes" id="UP001060215">
    <property type="component" value="Chromosome 5"/>
</dbReference>
<keyword evidence="2" id="KW-1185">Reference proteome</keyword>
<gene>
    <name evidence="1" type="ORF">LOK49_LG06G00239</name>
</gene>
<proteinExistence type="predicted"/>